<proteinExistence type="predicted"/>
<dbReference type="InterPro" id="IPR050307">
    <property type="entry name" value="Sterol_Desaturase_Related"/>
</dbReference>
<keyword evidence="3 5" id="KW-1133">Transmembrane helix</keyword>
<evidence type="ECO:0000313" key="7">
    <source>
        <dbReference type="EMBL" id="KAG7348592.1"/>
    </source>
</evidence>
<evidence type="ECO:0000256" key="5">
    <source>
        <dbReference type="SAM" id="Phobius"/>
    </source>
</evidence>
<comment type="caution">
    <text evidence="7">The sequence shown here is derived from an EMBL/GenBank/DDBJ whole genome shotgun (WGS) entry which is preliminary data.</text>
</comment>
<dbReference type="Proteomes" id="UP000693970">
    <property type="component" value="Unassembled WGS sequence"/>
</dbReference>
<dbReference type="GO" id="GO:0016020">
    <property type="term" value="C:membrane"/>
    <property type="evidence" value="ECO:0007669"/>
    <property type="project" value="UniProtKB-SubCell"/>
</dbReference>
<evidence type="ECO:0000256" key="4">
    <source>
        <dbReference type="ARBA" id="ARBA00023136"/>
    </source>
</evidence>
<dbReference type="Pfam" id="PF04116">
    <property type="entry name" value="FA_hydroxylase"/>
    <property type="match status" value="1"/>
</dbReference>
<keyword evidence="8" id="KW-1185">Reference proteome</keyword>
<dbReference type="EMBL" id="JAGRRH010000020">
    <property type="protein sequence ID" value="KAG7348592.1"/>
    <property type="molecule type" value="Genomic_DNA"/>
</dbReference>
<dbReference type="GO" id="GO:0008610">
    <property type="term" value="P:lipid biosynthetic process"/>
    <property type="evidence" value="ECO:0007669"/>
    <property type="project" value="InterPro"/>
</dbReference>
<gene>
    <name evidence="7" type="ORF">IV203_017297</name>
</gene>
<reference evidence="7" key="2">
    <citation type="submission" date="2021-04" db="EMBL/GenBank/DDBJ databases">
        <authorList>
            <person name="Podell S."/>
        </authorList>
    </citation>
    <scope>NUCLEOTIDE SEQUENCE</scope>
    <source>
        <strain evidence="7">Hildebrandi</strain>
    </source>
</reference>
<dbReference type="GO" id="GO:0016491">
    <property type="term" value="F:oxidoreductase activity"/>
    <property type="evidence" value="ECO:0007669"/>
    <property type="project" value="InterPro"/>
</dbReference>
<evidence type="ECO:0000313" key="8">
    <source>
        <dbReference type="Proteomes" id="UP000693970"/>
    </source>
</evidence>
<keyword evidence="4 5" id="KW-0472">Membrane</keyword>
<dbReference type="PANTHER" id="PTHR11863">
    <property type="entry name" value="STEROL DESATURASE"/>
    <property type="match status" value="1"/>
</dbReference>
<sequence length="279" mass="32382">MSDRNARQQMQGRILDTVTTLSVAYFLYQRPEFLNPWNLNVWQWILGGLCIRAAIAFYDHLVVFLVDSVFRNKLLPTRTTGRPVRYVELDYQSIIYLTINAIHEWVFVQRLCHFIWYSPHVSLNVDDIGLTNTVGALVIMFIVLDVCYAPCHHLLHLPAVYPLVHKHHHRQHFPTRGYLDAGNEHPIEHWVGVLCTWASVLSAVHLVKAHAIVLFAFFNIHAALAMLNHSPYDVQFFGYSVANHEMHHRKFTVNYAQYSMMYDHLMGTFAPYEGPKKVV</sequence>
<evidence type="ECO:0000259" key="6">
    <source>
        <dbReference type="Pfam" id="PF04116"/>
    </source>
</evidence>
<comment type="subcellular location">
    <subcellularLocation>
        <location evidence="1">Membrane</location>
    </subcellularLocation>
</comment>
<evidence type="ECO:0000256" key="2">
    <source>
        <dbReference type="ARBA" id="ARBA00022692"/>
    </source>
</evidence>
<dbReference type="OrthoDB" id="408954at2759"/>
<feature type="domain" description="Fatty acid hydroxylase" evidence="6">
    <location>
        <begin position="138"/>
        <end position="268"/>
    </location>
</feature>
<reference evidence="7" key="1">
    <citation type="journal article" date="2021" name="Sci. Rep.">
        <title>Diploid genomic architecture of Nitzschia inconspicua, an elite biomass production diatom.</title>
        <authorList>
            <person name="Oliver A."/>
            <person name="Podell S."/>
            <person name="Pinowska A."/>
            <person name="Traller J.C."/>
            <person name="Smith S.R."/>
            <person name="McClure R."/>
            <person name="Beliaev A."/>
            <person name="Bohutskyi P."/>
            <person name="Hill E.A."/>
            <person name="Rabines A."/>
            <person name="Zheng H."/>
            <person name="Allen L.Z."/>
            <person name="Kuo A."/>
            <person name="Grigoriev I.V."/>
            <person name="Allen A.E."/>
            <person name="Hazlebeck D."/>
            <person name="Allen E.E."/>
        </authorList>
    </citation>
    <scope>NUCLEOTIDE SEQUENCE</scope>
    <source>
        <strain evidence="7">Hildebrandi</strain>
    </source>
</reference>
<protein>
    <submittedName>
        <fullName evidence="7">Fatty acid hydroxylase superfamily protein</fullName>
    </submittedName>
</protein>
<dbReference type="GO" id="GO:0005506">
    <property type="term" value="F:iron ion binding"/>
    <property type="evidence" value="ECO:0007669"/>
    <property type="project" value="InterPro"/>
</dbReference>
<accession>A0A9K3KS92</accession>
<keyword evidence="2 5" id="KW-0812">Transmembrane</keyword>
<feature type="transmembrane region" description="Helical" evidence="5">
    <location>
        <begin position="41"/>
        <end position="66"/>
    </location>
</feature>
<evidence type="ECO:0000256" key="3">
    <source>
        <dbReference type="ARBA" id="ARBA00022989"/>
    </source>
</evidence>
<feature type="transmembrane region" description="Helical" evidence="5">
    <location>
        <begin position="12"/>
        <end position="29"/>
    </location>
</feature>
<dbReference type="InterPro" id="IPR006694">
    <property type="entry name" value="Fatty_acid_hydroxylase"/>
</dbReference>
<organism evidence="7 8">
    <name type="scientific">Nitzschia inconspicua</name>
    <dbReference type="NCBI Taxonomy" id="303405"/>
    <lineage>
        <taxon>Eukaryota</taxon>
        <taxon>Sar</taxon>
        <taxon>Stramenopiles</taxon>
        <taxon>Ochrophyta</taxon>
        <taxon>Bacillariophyta</taxon>
        <taxon>Bacillariophyceae</taxon>
        <taxon>Bacillariophycidae</taxon>
        <taxon>Bacillariales</taxon>
        <taxon>Bacillariaceae</taxon>
        <taxon>Nitzschia</taxon>
    </lineage>
</organism>
<evidence type="ECO:0000256" key="1">
    <source>
        <dbReference type="ARBA" id="ARBA00004370"/>
    </source>
</evidence>
<name>A0A9K3KS92_9STRA</name>
<dbReference type="AlphaFoldDB" id="A0A9K3KS92"/>